<dbReference type="AlphaFoldDB" id="A0A6H5FWB5"/>
<proteinExistence type="predicted"/>
<reference evidence="2 3" key="1">
    <citation type="submission" date="2020-02" db="EMBL/GenBank/DDBJ databases">
        <authorList>
            <person name="Ferguson B K."/>
        </authorList>
    </citation>
    <scope>NUCLEOTIDE SEQUENCE [LARGE SCALE GENOMIC DNA]</scope>
</reference>
<name>A0A6H5FWB5_9HEMI</name>
<sequence length="121" mass="13415">MKFESARKNAHRLGDLDRLMGDVVSHRLNSSEVMDGRLRISFVDRETEDSALALEDAEVAFEYTRCAGARSFSHRLTRAGRASRSFRSRSSSFASSSSSLAPSSAPTSSSFRHNGLQRKSR</sequence>
<evidence type="ECO:0000313" key="2">
    <source>
        <dbReference type="EMBL" id="CAA9993756.1"/>
    </source>
</evidence>
<keyword evidence="3" id="KW-1185">Reference proteome</keyword>
<protein>
    <submittedName>
        <fullName evidence="2">Uncharacterized protein</fullName>
    </submittedName>
</protein>
<gene>
    <name evidence="2" type="ORF">NTEN_LOCUS642</name>
</gene>
<feature type="region of interest" description="Disordered" evidence="1">
    <location>
        <begin position="76"/>
        <end position="121"/>
    </location>
</feature>
<organism evidence="2 3">
    <name type="scientific">Nesidiocoris tenuis</name>
    <dbReference type="NCBI Taxonomy" id="355587"/>
    <lineage>
        <taxon>Eukaryota</taxon>
        <taxon>Metazoa</taxon>
        <taxon>Ecdysozoa</taxon>
        <taxon>Arthropoda</taxon>
        <taxon>Hexapoda</taxon>
        <taxon>Insecta</taxon>
        <taxon>Pterygota</taxon>
        <taxon>Neoptera</taxon>
        <taxon>Paraneoptera</taxon>
        <taxon>Hemiptera</taxon>
        <taxon>Heteroptera</taxon>
        <taxon>Panheteroptera</taxon>
        <taxon>Cimicomorpha</taxon>
        <taxon>Miridae</taxon>
        <taxon>Dicyphina</taxon>
        <taxon>Nesidiocoris</taxon>
    </lineage>
</organism>
<dbReference type="Proteomes" id="UP000479000">
    <property type="component" value="Unassembled WGS sequence"/>
</dbReference>
<feature type="compositionally biased region" description="Low complexity" evidence="1">
    <location>
        <begin position="79"/>
        <end position="112"/>
    </location>
</feature>
<evidence type="ECO:0000313" key="3">
    <source>
        <dbReference type="Proteomes" id="UP000479000"/>
    </source>
</evidence>
<evidence type="ECO:0000256" key="1">
    <source>
        <dbReference type="SAM" id="MobiDB-lite"/>
    </source>
</evidence>
<accession>A0A6H5FWB5</accession>
<dbReference type="EMBL" id="CADCXU010001160">
    <property type="protein sequence ID" value="CAA9993756.1"/>
    <property type="molecule type" value="Genomic_DNA"/>
</dbReference>